<dbReference type="AlphaFoldDB" id="T1H242"/>
<dbReference type="InterPro" id="IPR009100">
    <property type="entry name" value="AcylCoA_DH/oxidase_NM_dom_sf"/>
</dbReference>
<dbReference type="Pfam" id="PF02770">
    <property type="entry name" value="Acyl-CoA_dh_M"/>
    <property type="match status" value="1"/>
</dbReference>
<dbReference type="InterPro" id="IPR046373">
    <property type="entry name" value="Acyl-CoA_Oxase/DH_mid-dom_sf"/>
</dbReference>
<proteinExistence type="predicted"/>
<evidence type="ECO:0000256" key="3">
    <source>
        <dbReference type="ARBA" id="ARBA00022827"/>
    </source>
</evidence>
<dbReference type="EnsemblMetazoa" id="MESCA010274-RA">
    <property type="protein sequence ID" value="MESCA010274-PA"/>
    <property type="gene ID" value="MESCA010274"/>
</dbReference>
<dbReference type="SUPFAM" id="SSF56645">
    <property type="entry name" value="Acyl-CoA dehydrogenase NM domain-like"/>
    <property type="match status" value="1"/>
</dbReference>
<accession>T1H242</accession>
<dbReference type="Gene3D" id="1.10.540.10">
    <property type="entry name" value="Acyl-CoA dehydrogenase/oxidase, N-terminal domain"/>
    <property type="match status" value="1"/>
</dbReference>
<dbReference type="STRING" id="36166.T1H242"/>
<keyword evidence="3" id="KW-0274">FAD</keyword>
<reference evidence="6" key="1">
    <citation type="submission" date="2013-02" db="EMBL/GenBank/DDBJ databases">
        <authorList>
            <person name="Hughes D."/>
        </authorList>
    </citation>
    <scope>NUCLEOTIDE SEQUENCE</scope>
    <source>
        <strain>Durham</strain>
        <strain evidence="6">NC isolate 2 -- Noor lab</strain>
    </source>
</reference>
<protein>
    <recommendedName>
        <fullName evidence="4">Acyl-CoA oxidase/dehydrogenase middle domain-containing protein</fullName>
    </recommendedName>
</protein>
<dbReference type="HOGENOM" id="CLU_1840129_0_0_1"/>
<dbReference type="PANTHER" id="PTHR43884:SF12">
    <property type="entry name" value="ISOVALERYL-COA DEHYDROGENASE, MITOCHONDRIAL-RELATED"/>
    <property type="match status" value="1"/>
</dbReference>
<dbReference type="InterPro" id="IPR037069">
    <property type="entry name" value="AcylCoA_DH/ox_N_sf"/>
</dbReference>
<keyword evidence="2" id="KW-0285">Flavoprotein</keyword>
<dbReference type="GO" id="GO:0005739">
    <property type="term" value="C:mitochondrion"/>
    <property type="evidence" value="ECO:0007669"/>
    <property type="project" value="TreeGrafter"/>
</dbReference>
<feature type="domain" description="Acyl-CoA oxidase/dehydrogenase middle" evidence="4">
    <location>
        <begin position="95"/>
        <end position="139"/>
    </location>
</feature>
<organism evidence="5 6">
    <name type="scientific">Megaselia scalaris</name>
    <name type="common">Humpbacked fly</name>
    <name type="synonym">Phora scalaris</name>
    <dbReference type="NCBI Taxonomy" id="36166"/>
    <lineage>
        <taxon>Eukaryota</taxon>
        <taxon>Metazoa</taxon>
        <taxon>Ecdysozoa</taxon>
        <taxon>Arthropoda</taxon>
        <taxon>Hexapoda</taxon>
        <taxon>Insecta</taxon>
        <taxon>Pterygota</taxon>
        <taxon>Neoptera</taxon>
        <taxon>Endopterygota</taxon>
        <taxon>Diptera</taxon>
        <taxon>Brachycera</taxon>
        <taxon>Muscomorpha</taxon>
        <taxon>Platypezoidea</taxon>
        <taxon>Phoridae</taxon>
        <taxon>Megaseliini</taxon>
        <taxon>Megaselia</taxon>
    </lineage>
</organism>
<dbReference type="GO" id="GO:0050660">
    <property type="term" value="F:flavin adenine dinucleotide binding"/>
    <property type="evidence" value="ECO:0007669"/>
    <property type="project" value="InterPro"/>
</dbReference>
<dbReference type="Gene3D" id="2.40.110.10">
    <property type="entry name" value="Butyryl-CoA Dehydrogenase, subunit A, domain 2"/>
    <property type="match status" value="1"/>
</dbReference>
<dbReference type="GO" id="GO:0046359">
    <property type="term" value="P:butyrate catabolic process"/>
    <property type="evidence" value="ECO:0007669"/>
    <property type="project" value="TreeGrafter"/>
</dbReference>
<dbReference type="InterPro" id="IPR006091">
    <property type="entry name" value="Acyl-CoA_Oxase/DH_mid-dom"/>
</dbReference>
<comment type="cofactor">
    <cofactor evidence="1">
        <name>FAD</name>
        <dbReference type="ChEBI" id="CHEBI:57692"/>
    </cofactor>
</comment>
<evidence type="ECO:0000256" key="1">
    <source>
        <dbReference type="ARBA" id="ARBA00001974"/>
    </source>
</evidence>
<dbReference type="EMBL" id="CAQQ02073270">
    <property type="status" value="NOT_ANNOTATED_CDS"/>
    <property type="molecule type" value="Genomic_DNA"/>
</dbReference>
<dbReference type="InterPro" id="IPR006089">
    <property type="entry name" value="Acyl-CoA_DH_CS"/>
</dbReference>
<evidence type="ECO:0000256" key="2">
    <source>
        <dbReference type="ARBA" id="ARBA00022630"/>
    </source>
</evidence>
<name>T1H242_MEGSC</name>
<dbReference type="EMBL" id="CAQQ02073271">
    <property type="status" value="NOT_ANNOTATED_CDS"/>
    <property type="molecule type" value="Genomic_DNA"/>
</dbReference>
<dbReference type="GO" id="GO:0033539">
    <property type="term" value="P:fatty acid beta-oxidation using acyl-CoA dehydrogenase"/>
    <property type="evidence" value="ECO:0007669"/>
    <property type="project" value="TreeGrafter"/>
</dbReference>
<keyword evidence="6" id="KW-1185">Reference proteome</keyword>
<dbReference type="GO" id="GO:0003995">
    <property type="term" value="F:acyl-CoA dehydrogenase activity"/>
    <property type="evidence" value="ECO:0007669"/>
    <property type="project" value="InterPro"/>
</dbReference>
<dbReference type="PANTHER" id="PTHR43884">
    <property type="entry name" value="ACYL-COA DEHYDROGENASE"/>
    <property type="match status" value="1"/>
</dbReference>
<evidence type="ECO:0000313" key="5">
    <source>
        <dbReference type="EnsemblMetazoa" id="MESCA010274-PA"/>
    </source>
</evidence>
<dbReference type="PROSITE" id="PS00072">
    <property type="entry name" value="ACYL_COA_DH_1"/>
    <property type="match status" value="1"/>
</dbReference>
<dbReference type="Proteomes" id="UP000015102">
    <property type="component" value="Unassembled WGS sequence"/>
</dbReference>
<evidence type="ECO:0000313" key="6">
    <source>
        <dbReference type="Proteomes" id="UP000015102"/>
    </source>
</evidence>
<evidence type="ECO:0000259" key="4">
    <source>
        <dbReference type="Pfam" id="PF02770"/>
    </source>
</evidence>
<sequence length="140" mass="14893">MIVPALRTLFPRSNGVLRQFQNSRKIACLASLSETHQMLQKTCRDFTDKLSRGSASVGVISAVTQLYLSFIQDNATEAQKEKFLTPFTATGDVCSFALSEPGNGSDAGAASTTAVLDGNNYVINGTKAWITNAAESVVAV</sequence>
<reference evidence="5" key="2">
    <citation type="submission" date="2015-06" db="UniProtKB">
        <authorList>
            <consortium name="EnsemblMetazoa"/>
        </authorList>
    </citation>
    <scope>IDENTIFICATION</scope>
</reference>